<keyword evidence="7" id="KW-0943">RNA-mediated gene silencing</keyword>
<evidence type="ECO:0000256" key="4">
    <source>
        <dbReference type="ARBA" id="ARBA00014872"/>
    </source>
</evidence>
<keyword evidence="6" id="KW-0805">Transcription regulation</keyword>
<accession>A0A8S1PMN5</accession>
<proteinExistence type="inferred from homology"/>
<keyword evidence="8" id="KW-0804">Transcription</keyword>
<gene>
    <name evidence="10" type="ORF">PPRIM_AZ9-3.1.T1230036</name>
</gene>
<evidence type="ECO:0000256" key="8">
    <source>
        <dbReference type="ARBA" id="ARBA00023163"/>
    </source>
</evidence>
<evidence type="ECO:0000256" key="3">
    <source>
        <dbReference type="ARBA" id="ARBA00008030"/>
    </source>
</evidence>
<dbReference type="PANTHER" id="PTHR15975">
    <property type="entry name" value="CCR4-NOT TRANSCRIPTION COMPLEX SUBUNIT 11"/>
    <property type="match status" value="1"/>
</dbReference>
<dbReference type="GO" id="GO:0005634">
    <property type="term" value="C:nucleus"/>
    <property type="evidence" value="ECO:0007669"/>
    <property type="project" value="UniProtKB-SubCell"/>
</dbReference>
<keyword evidence="9" id="KW-0539">Nucleus</keyword>
<name>A0A8S1PMN5_PARPR</name>
<dbReference type="AlphaFoldDB" id="A0A8S1PMN5"/>
<evidence type="ECO:0000256" key="7">
    <source>
        <dbReference type="ARBA" id="ARBA00023158"/>
    </source>
</evidence>
<sequence>MILNLFKPEYKIDWNQFKFLVEQNPQLVSDLLKKIIFNRCQCQRIFRIFNLDKDQYSDIRISELIIEEHKSPRLISQYVYNKMHRKLGRIQDQLSIKLTRQVRLVSVFIRTLIKQKIFDPEKIYVELQGFCLEFSSILEATQLFKTIKNAVQEQ</sequence>
<evidence type="ECO:0000256" key="1">
    <source>
        <dbReference type="ARBA" id="ARBA00004123"/>
    </source>
</evidence>
<reference evidence="10" key="1">
    <citation type="submission" date="2021-01" db="EMBL/GenBank/DDBJ databases">
        <authorList>
            <consortium name="Genoscope - CEA"/>
            <person name="William W."/>
        </authorList>
    </citation>
    <scope>NUCLEOTIDE SEQUENCE</scope>
</reference>
<dbReference type="InterPro" id="IPR019312">
    <property type="entry name" value="CNOT11"/>
</dbReference>
<evidence type="ECO:0000313" key="10">
    <source>
        <dbReference type="EMBL" id="CAD8104169.1"/>
    </source>
</evidence>
<evidence type="ECO:0000256" key="5">
    <source>
        <dbReference type="ARBA" id="ARBA00022490"/>
    </source>
</evidence>
<dbReference type="GO" id="GO:0031047">
    <property type="term" value="P:regulatory ncRNA-mediated gene silencing"/>
    <property type="evidence" value="ECO:0007669"/>
    <property type="project" value="UniProtKB-KW"/>
</dbReference>
<dbReference type="Pfam" id="PF10155">
    <property type="entry name" value="CNOT11"/>
    <property type="match status" value="1"/>
</dbReference>
<keyword evidence="11" id="KW-1185">Reference proteome</keyword>
<comment type="subcellular location">
    <subcellularLocation>
        <location evidence="2">Cytoplasm</location>
    </subcellularLocation>
    <subcellularLocation>
        <location evidence="1">Nucleus</location>
    </subcellularLocation>
</comment>
<evidence type="ECO:0000256" key="2">
    <source>
        <dbReference type="ARBA" id="ARBA00004496"/>
    </source>
</evidence>
<protein>
    <recommendedName>
        <fullName evidence="4">CCR4-NOT transcription complex subunit 11</fullName>
    </recommendedName>
</protein>
<keyword evidence="5" id="KW-0963">Cytoplasm</keyword>
<dbReference type="PANTHER" id="PTHR15975:SF0">
    <property type="entry name" value="CCR4-NOT TRANSCRIPTION COMPLEX SUBUNIT 11"/>
    <property type="match status" value="1"/>
</dbReference>
<evidence type="ECO:0000256" key="6">
    <source>
        <dbReference type="ARBA" id="ARBA00023015"/>
    </source>
</evidence>
<comment type="similarity">
    <text evidence="3">Belongs to the CNOT11 family.</text>
</comment>
<evidence type="ECO:0000313" key="11">
    <source>
        <dbReference type="Proteomes" id="UP000688137"/>
    </source>
</evidence>
<dbReference type="EMBL" id="CAJJDM010000126">
    <property type="protein sequence ID" value="CAD8104169.1"/>
    <property type="molecule type" value="Genomic_DNA"/>
</dbReference>
<evidence type="ECO:0000256" key="9">
    <source>
        <dbReference type="ARBA" id="ARBA00023242"/>
    </source>
</evidence>
<comment type="caution">
    <text evidence="10">The sequence shown here is derived from an EMBL/GenBank/DDBJ whole genome shotgun (WGS) entry which is preliminary data.</text>
</comment>
<dbReference type="Proteomes" id="UP000688137">
    <property type="component" value="Unassembled WGS sequence"/>
</dbReference>
<dbReference type="GO" id="GO:0005737">
    <property type="term" value="C:cytoplasm"/>
    <property type="evidence" value="ECO:0007669"/>
    <property type="project" value="UniProtKB-SubCell"/>
</dbReference>
<dbReference type="GO" id="GO:0030014">
    <property type="term" value="C:CCR4-NOT complex"/>
    <property type="evidence" value="ECO:0007669"/>
    <property type="project" value="InterPro"/>
</dbReference>
<organism evidence="10 11">
    <name type="scientific">Paramecium primaurelia</name>
    <dbReference type="NCBI Taxonomy" id="5886"/>
    <lineage>
        <taxon>Eukaryota</taxon>
        <taxon>Sar</taxon>
        <taxon>Alveolata</taxon>
        <taxon>Ciliophora</taxon>
        <taxon>Intramacronucleata</taxon>
        <taxon>Oligohymenophorea</taxon>
        <taxon>Peniculida</taxon>
        <taxon>Parameciidae</taxon>
        <taxon>Paramecium</taxon>
    </lineage>
</organism>